<dbReference type="Proteomes" id="UP001517247">
    <property type="component" value="Unassembled WGS sequence"/>
</dbReference>
<dbReference type="InterPro" id="IPR020449">
    <property type="entry name" value="Tscrpt_reg_AraC-type_HTH"/>
</dbReference>
<evidence type="ECO:0000256" key="2">
    <source>
        <dbReference type="ARBA" id="ARBA00023125"/>
    </source>
</evidence>
<dbReference type="SUPFAM" id="SSF51215">
    <property type="entry name" value="Regulatory protein AraC"/>
    <property type="match status" value="1"/>
</dbReference>
<dbReference type="InterPro" id="IPR014710">
    <property type="entry name" value="RmlC-like_jellyroll"/>
</dbReference>
<keyword evidence="6" id="KW-1185">Reference proteome</keyword>
<reference evidence="5 6" key="1">
    <citation type="submission" date="2024-12" db="EMBL/GenBank/DDBJ databases">
        <authorList>
            <person name="Hu S."/>
        </authorList>
    </citation>
    <scope>NUCLEOTIDE SEQUENCE [LARGE SCALE GENOMIC DNA]</scope>
    <source>
        <strain evidence="5 6">THG-T11</strain>
    </source>
</reference>
<keyword evidence="2" id="KW-0238">DNA-binding</keyword>
<organism evidence="5 6">
    <name type="scientific">Pedobacter ureilyticus</name>
    <dbReference type="NCBI Taxonomy" id="1393051"/>
    <lineage>
        <taxon>Bacteria</taxon>
        <taxon>Pseudomonadati</taxon>
        <taxon>Bacteroidota</taxon>
        <taxon>Sphingobacteriia</taxon>
        <taxon>Sphingobacteriales</taxon>
        <taxon>Sphingobacteriaceae</taxon>
        <taxon>Pedobacter</taxon>
    </lineage>
</organism>
<feature type="domain" description="HTH araC/xylS-type" evidence="4">
    <location>
        <begin position="166"/>
        <end position="264"/>
    </location>
</feature>
<dbReference type="InterPro" id="IPR018060">
    <property type="entry name" value="HTH_AraC"/>
</dbReference>
<name>A0ABW9J8C7_9SPHI</name>
<evidence type="ECO:0000259" key="4">
    <source>
        <dbReference type="PROSITE" id="PS01124"/>
    </source>
</evidence>
<dbReference type="Gene3D" id="1.10.10.60">
    <property type="entry name" value="Homeodomain-like"/>
    <property type="match status" value="1"/>
</dbReference>
<gene>
    <name evidence="5" type="ORF">E6A44_007650</name>
</gene>
<dbReference type="InterPro" id="IPR009057">
    <property type="entry name" value="Homeodomain-like_sf"/>
</dbReference>
<dbReference type="SMART" id="SM00342">
    <property type="entry name" value="HTH_ARAC"/>
    <property type="match status" value="1"/>
</dbReference>
<dbReference type="InterPro" id="IPR003313">
    <property type="entry name" value="AraC-bd"/>
</dbReference>
<dbReference type="Pfam" id="PF12833">
    <property type="entry name" value="HTH_18"/>
    <property type="match status" value="1"/>
</dbReference>
<evidence type="ECO:0000313" key="5">
    <source>
        <dbReference type="EMBL" id="MFN0255441.1"/>
    </source>
</evidence>
<sequence>MARIAKDYYLTEVDKLPGSIYCMHDFMGEDGIQPHQHVKDQLLYTEGGLVHVKVQDTTYFLPARHYMWIPAGLKHSIHPGSNAVTMRNLYFPKKQGDEVFSSQAGIFPVNELLLQMLLFTHQWDGDILPEREAEFGFVSALRLILPQLSQNQLLLMLPIPTDKRLTQIIQYMDEFMQEGVLLPQLAQQFGFSERSLSRLFKSNIRMSFVQYHTIQRMLKALKLLLDNKMEIKEVAALVGYNSIPTFSATFRKVLGTSPSAYAKRNDSFNLKDQLTEFDNILSSNDK</sequence>
<dbReference type="PROSITE" id="PS01124">
    <property type="entry name" value="HTH_ARAC_FAMILY_2"/>
    <property type="match status" value="1"/>
</dbReference>
<comment type="caution">
    <text evidence="5">The sequence shown here is derived from an EMBL/GenBank/DDBJ whole genome shotgun (WGS) entry which is preliminary data.</text>
</comment>
<dbReference type="InterPro" id="IPR018062">
    <property type="entry name" value="HTH_AraC-typ_CS"/>
</dbReference>
<dbReference type="PANTHER" id="PTHR11019">
    <property type="entry name" value="HTH-TYPE TRANSCRIPTIONAL REGULATOR NIMR"/>
    <property type="match status" value="1"/>
</dbReference>
<dbReference type="PRINTS" id="PR00032">
    <property type="entry name" value="HTHARAC"/>
</dbReference>
<evidence type="ECO:0000256" key="3">
    <source>
        <dbReference type="ARBA" id="ARBA00023163"/>
    </source>
</evidence>
<proteinExistence type="predicted"/>
<dbReference type="SUPFAM" id="SSF46689">
    <property type="entry name" value="Homeodomain-like"/>
    <property type="match status" value="2"/>
</dbReference>
<dbReference type="Pfam" id="PF02311">
    <property type="entry name" value="AraC_binding"/>
    <property type="match status" value="1"/>
</dbReference>
<keyword evidence="1" id="KW-0805">Transcription regulation</keyword>
<dbReference type="PANTHER" id="PTHR11019:SF199">
    <property type="entry name" value="HTH-TYPE TRANSCRIPTIONAL REGULATOR NIMR"/>
    <property type="match status" value="1"/>
</dbReference>
<accession>A0ABW9J8C7</accession>
<dbReference type="RefSeq" id="WP_138722544.1">
    <property type="nucleotide sequence ID" value="NZ_SSHJ02000005.1"/>
</dbReference>
<dbReference type="Gene3D" id="2.60.120.10">
    <property type="entry name" value="Jelly Rolls"/>
    <property type="match status" value="1"/>
</dbReference>
<protein>
    <submittedName>
        <fullName evidence="5">Helix-turn-helix domain-containing protein</fullName>
    </submittedName>
</protein>
<dbReference type="InterPro" id="IPR037923">
    <property type="entry name" value="HTH-like"/>
</dbReference>
<dbReference type="EMBL" id="SSHJ02000005">
    <property type="protein sequence ID" value="MFN0255441.1"/>
    <property type="molecule type" value="Genomic_DNA"/>
</dbReference>
<dbReference type="PROSITE" id="PS00041">
    <property type="entry name" value="HTH_ARAC_FAMILY_1"/>
    <property type="match status" value="1"/>
</dbReference>
<evidence type="ECO:0000256" key="1">
    <source>
        <dbReference type="ARBA" id="ARBA00023015"/>
    </source>
</evidence>
<evidence type="ECO:0000313" key="6">
    <source>
        <dbReference type="Proteomes" id="UP001517247"/>
    </source>
</evidence>
<keyword evidence="3" id="KW-0804">Transcription</keyword>